<dbReference type="GO" id="GO:0005524">
    <property type="term" value="F:ATP binding"/>
    <property type="evidence" value="ECO:0007669"/>
    <property type="project" value="InterPro"/>
</dbReference>
<dbReference type="RefSeq" id="WP_163065367.1">
    <property type="nucleotide sequence ID" value="NZ_CP048649.1"/>
</dbReference>
<organism evidence="3 4">
    <name type="scientific">Aminipila butyrica</name>
    <dbReference type="NCBI Taxonomy" id="433296"/>
    <lineage>
        <taxon>Bacteria</taxon>
        <taxon>Bacillati</taxon>
        <taxon>Bacillota</taxon>
        <taxon>Clostridia</taxon>
        <taxon>Peptostreptococcales</taxon>
        <taxon>Anaerovoracaceae</taxon>
        <taxon>Aminipila</taxon>
    </lineage>
</organism>
<reference evidence="3 4" key="1">
    <citation type="submission" date="2020-02" db="EMBL/GenBank/DDBJ databases">
        <authorList>
            <person name="Kim Y.B."/>
            <person name="Roh S.W."/>
        </authorList>
    </citation>
    <scope>NUCLEOTIDE SEQUENCE [LARGE SCALE GENOMIC DNA]</scope>
    <source>
        <strain evidence="3 4">DSM 103574</strain>
    </source>
</reference>
<dbReference type="InterPro" id="IPR050921">
    <property type="entry name" value="T4SS_GSP_E_ATPase"/>
</dbReference>
<gene>
    <name evidence="3" type="ORF">Ami103574_03855</name>
</gene>
<evidence type="ECO:0000259" key="2">
    <source>
        <dbReference type="PROSITE" id="PS00662"/>
    </source>
</evidence>
<dbReference type="CDD" id="cd01131">
    <property type="entry name" value="PilT"/>
    <property type="match status" value="1"/>
</dbReference>
<dbReference type="SUPFAM" id="SSF52540">
    <property type="entry name" value="P-loop containing nucleoside triphosphate hydrolases"/>
    <property type="match status" value="1"/>
</dbReference>
<evidence type="ECO:0000313" key="4">
    <source>
        <dbReference type="Proteomes" id="UP000466848"/>
    </source>
</evidence>
<comment type="similarity">
    <text evidence="1">Belongs to the GSP E family.</text>
</comment>
<dbReference type="Proteomes" id="UP000466848">
    <property type="component" value="Chromosome"/>
</dbReference>
<proteinExistence type="inferred from homology"/>
<dbReference type="InterPro" id="IPR027417">
    <property type="entry name" value="P-loop_NTPase"/>
</dbReference>
<dbReference type="PROSITE" id="PS00662">
    <property type="entry name" value="T2SP_E"/>
    <property type="match status" value="1"/>
</dbReference>
<dbReference type="Gene3D" id="3.40.50.300">
    <property type="entry name" value="P-loop containing nucleotide triphosphate hydrolases"/>
    <property type="match status" value="1"/>
</dbReference>
<dbReference type="PANTHER" id="PTHR30486">
    <property type="entry name" value="TWITCHING MOTILITY PROTEIN PILT"/>
    <property type="match status" value="1"/>
</dbReference>
<dbReference type="NCBIfam" id="TIGR01420">
    <property type="entry name" value="pilT_fam"/>
    <property type="match status" value="1"/>
</dbReference>
<dbReference type="SMART" id="SM00382">
    <property type="entry name" value="AAA"/>
    <property type="match status" value="1"/>
</dbReference>
<dbReference type="InterPro" id="IPR003593">
    <property type="entry name" value="AAA+_ATPase"/>
</dbReference>
<dbReference type="Gene3D" id="3.30.450.90">
    <property type="match status" value="1"/>
</dbReference>
<dbReference type="KEGG" id="abut:Ami103574_03855"/>
<dbReference type="InterPro" id="IPR006321">
    <property type="entry name" value="PilT/PilU"/>
</dbReference>
<evidence type="ECO:0000313" key="3">
    <source>
        <dbReference type="EMBL" id="QIB68504.1"/>
    </source>
</evidence>
<evidence type="ECO:0000256" key="1">
    <source>
        <dbReference type="ARBA" id="ARBA00006611"/>
    </source>
</evidence>
<feature type="domain" description="Bacterial type II secretion system protein E" evidence="2">
    <location>
        <begin position="196"/>
        <end position="210"/>
    </location>
</feature>
<dbReference type="GO" id="GO:0016887">
    <property type="term" value="F:ATP hydrolysis activity"/>
    <property type="evidence" value="ECO:0007669"/>
    <property type="project" value="InterPro"/>
</dbReference>
<dbReference type="Pfam" id="PF00437">
    <property type="entry name" value="T2SSE"/>
    <property type="match status" value="1"/>
</dbReference>
<name>A0A858BUP8_9FIRM</name>
<protein>
    <submittedName>
        <fullName evidence="3">PilT/PilU family type 4a pilus ATPase</fullName>
    </submittedName>
</protein>
<sequence>MKALKVLNIAVEQNASDIFLIPGVGFTLKINGKISPYEEKKLLPEELASIIEEIYELAGNRSMDKINQLGDDDFSFSVKGLSRFRTSVFKQRGSLAAVIRVVNFDLPDFRELHIPETVIDIANMKKGLVLVTGSAGSGKSTTLACIIDRINKTRDVHVITLEDPIEYLHRHQKSIVTQREITTDTVGYVSALRAALRQAPDVILLGELRDYETIRTAMTAAETGHLVISTLHTTGAANTVDRIIDAFPENQQSQIRIQLAMVLQAVVSQQLLPAVDESTLPAFEIMFLNNAIRNMIRERKNHQIDSVIAAGQEEGMISMDNSLMNLYRAGAITKDIALNYSTNREFFEKRLERNQ</sequence>
<dbReference type="InterPro" id="IPR001482">
    <property type="entry name" value="T2SS/T4SS_dom"/>
</dbReference>
<dbReference type="AlphaFoldDB" id="A0A858BUP8"/>
<dbReference type="EMBL" id="CP048649">
    <property type="protein sequence ID" value="QIB68504.1"/>
    <property type="molecule type" value="Genomic_DNA"/>
</dbReference>
<accession>A0A858BUP8</accession>
<keyword evidence="4" id="KW-1185">Reference proteome</keyword>